<evidence type="ECO:0000259" key="2">
    <source>
        <dbReference type="Pfam" id="PF01494"/>
    </source>
</evidence>
<dbReference type="Gene3D" id="3.30.70.2450">
    <property type="match status" value="1"/>
</dbReference>
<dbReference type="NCBIfam" id="NF004829">
    <property type="entry name" value="PRK06183.1-3"/>
    <property type="match status" value="1"/>
</dbReference>
<accession>A0A6H9Z4G8</accession>
<dbReference type="Gene3D" id="3.50.50.60">
    <property type="entry name" value="FAD/NAD(P)-binding domain"/>
    <property type="match status" value="1"/>
</dbReference>
<protein>
    <submittedName>
        <fullName evidence="3">Bifunctional 3-(3-hydroxy-phenyl)propionate/3-hydroxycinnamic acid hydroxylase</fullName>
    </submittedName>
</protein>
<sequence>MGEIWDVAVVGCGPVGLMTAVSLAMRGHRVVIVERQAAAYGLPRAVTFDDEVARLLAAAGLGDRLGDISEPADEYEWQNASGQVLLRFEWDTPGPSGWPRTSMFSQPALEALLAERARELDVTVRRGVRVTGVAQTPERATLTLDTGEAVHARYVAGCDGAGSTVRSFMDTAVTDLGFFYDWLVVDLVTERRWKPVNLQICDPARPTTVVSGGPGRRRFEFMCLPDERKEDLNRPEVAWALLAPFGLTPADAALERHAVYTFQAAWVDRWRDGRVLIAGDAAHRMPPFAGQGLCAGIRDAANLAWKLDLVINGHAGPALLDTYGAERGGHVRAVIETSIELGKIICVPDAAAAAVRDKELNADGGGMVITDLPGFPLASGLIRADGLGGRLCPQGRVAWNGRVGLFDEVVGTGRFAALAVDDPQAALKDDELAFCARLGVRAIRLDDTFDVDGTYRAFLAGAGCTAMVVRPDFQVFGAAGPGALGGLGGLVRDLRAALGGGGSPG</sequence>
<dbReference type="Pfam" id="PF01494">
    <property type="entry name" value="FAD_binding_3"/>
    <property type="match status" value="1"/>
</dbReference>
<evidence type="ECO:0000313" key="3">
    <source>
        <dbReference type="EMBL" id="KAB2352158.1"/>
    </source>
</evidence>
<name>A0A6H9Z4G8_9ACTN</name>
<dbReference type="EMBL" id="WBMT01000001">
    <property type="protein sequence ID" value="KAB2352158.1"/>
    <property type="molecule type" value="Genomic_DNA"/>
</dbReference>
<evidence type="ECO:0000256" key="1">
    <source>
        <dbReference type="ARBA" id="ARBA00023002"/>
    </source>
</evidence>
<dbReference type="PRINTS" id="PR00420">
    <property type="entry name" value="RNGMNOXGNASE"/>
</dbReference>
<feature type="domain" description="FAD-binding" evidence="2">
    <location>
        <begin position="6"/>
        <end position="337"/>
    </location>
</feature>
<dbReference type="InterPro" id="IPR036188">
    <property type="entry name" value="FAD/NAD-bd_sf"/>
</dbReference>
<dbReference type="GO" id="GO:0071949">
    <property type="term" value="F:FAD binding"/>
    <property type="evidence" value="ECO:0007669"/>
    <property type="project" value="InterPro"/>
</dbReference>
<dbReference type="SUPFAM" id="SSF51905">
    <property type="entry name" value="FAD/NAD(P)-binding domain"/>
    <property type="match status" value="1"/>
</dbReference>
<dbReference type="PANTHER" id="PTHR43476">
    <property type="entry name" value="3-(3-HYDROXY-PHENYL)PROPIONATE/3-HYDROXYCINNAMIC ACID HYDROXYLASE"/>
    <property type="match status" value="1"/>
</dbReference>
<dbReference type="Proteomes" id="UP000468735">
    <property type="component" value="Unassembled WGS sequence"/>
</dbReference>
<keyword evidence="4" id="KW-1185">Reference proteome</keyword>
<gene>
    <name evidence="3" type="ORF">F8566_00040</name>
</gene>
<dbReference type="GO" id="GO:0008688">
    <property type="term" value="F:3-(3-hydroxyphenyl)propionate hydroxylase activity"/>
    <property type="evidence" value="ECO:0007669"/>
    <property type="project" value="TreeGrafter"/>
</dbReference>
<dbReference type="InterPro" id="IPR002938">
    <property type="entry name" value="FAD-bd"/>
</dbReference>
<organism evidence="3 4">
    <name type="scientific">Actinomadura rudentiformis</name>
    <dbReference type="NCBI Taxonomy" id="359158"/>
    <lineage>
        <taxon>Bacteria</taxon>
        <taxon>Bacillati</taxon>
        <taxon>Actinomycetota</taxon>
        <taxon>Actinomycetes</taxon>
        <taxon>Streptosporangiales</taxon>
        <taxon>Thermomonosporaceae</taxon>
        <taxon>Actinomadura</taxon>
    </lineage>
</organism>
<dbReference type="GO" id="GO:0019622">
    <property type="term" value="P:3-(3-hydroxy)phenylpropionate catabolic process"/>
    <property type="evidence" value="ECO:0007669"/>
    <property type="project" value="TreeGrafter"/>
</dbReference>
<reference evidence="3 4" key="1">
    <citation type="submission" date="2019-09" db="EMBL/GenBank/DDBJ databases">
        <title>Actinomadura physcomitrii sp. nov., a novel actinomycete isolated from moss [Physcomitrium sphaericum (Ludw) Fuernr].</title>
        <authorList>
            <person name="Zhuang X."/>
            <person name="Liu C."/>
        </authorList>
    </citation>
    <scope>NUCLEOTIDE SEQUENCE [LARGE SCALE GENOMIC DNA]</scope>
    <source>
        <strain evidence="3 4">HMC1</strain>
    </source>
</reference>
<dbReference type="RefSeq" id="WP_151556704.1">
    <property type="nucleotide sequence ID" value="NZ_WBMT01000001.1"/>
</dbReference>
<dbReference type="InterPro" id="IPR050631">
    <property type="entry name" value="PheA/TfdB_FAD_monoxygenase"/>
</dbReference>
<comment type="caution">
    <text evidence="3">The sequence shown here is derived from an EMBL/GenBank/DDBJ whole genome shotgun (WGS) entry which is preliminary data.</text>
</comment>
<keyword evidence="1" id="KW-0560">Oxidoreductase</keyword>
<dbReference type="AlphaFoldDB" id="A0A6H9Z4G8"/>
<proteinExistence type="predicted"/>
<dbReference type="PANTHER" id="PTHR43476:SF3">
    <property type="entry name" value="FAD-BINDING MONOOXYGENASE"/>
    <property type="match status" value="1"/>
</dbReference>
<dbReference type="OrthoDB" id="8670884at2"/>
<evidence type="ECO:0000313" key="4">
    <source>
        <dbReference type="Proteomes" id="UP000468735"/>
    </source>
</evidence>